<evidence type="ECO:0000313" key="3">
    <source>
        <dbReference type="Proteomes" id="UP001595989"/>
    </source>
</evidence>
<name>A0ABV9DLH1_9BACI</name>
<feature type="transmembrane region" description="Helical" evidence="1">
    <location>
        <begin position="7"/>
        <end position="26"/>
    </location>
</feature>
<keyword evidence="3" id="KW-1185">Reference proteome</keyword>
<feature type="transmembrane region" description="Helical" evidence="1">
    <location>
        <begin position="66"/>
        <end position="90"/>
    </location>
</feature>
<dbReference type="EMBL" id="JBHSFU010000007">
    <property type="protein sequence ID" value="MFC4559212.1"/>
    <property type="molecule type" value="Genomic_DNA"/>
</dbReference>
<organism evidence="2 3">
    <name type="scientific">Virgibacillus kekensis</name>
    <dbReference type="NCBI Taxonomy" id="202261"/>
    <lineage>
        <taxon>Bacteria</taxon>
        <taxon>Bacillati</taxon>
        <taxon>Bacillota</taxon>
        <taxon>Bacilli</taxon>
        <taxon>Bacillales</taxon>
        <taxon>Bacillaceae</taxon>
        <taxon>Virgibacillus</taxon>
    </lineage>
</organism>
<keyword evidence="1" id="KW-0472">Membrane</keyword>
<proteinExistence type="predicted"/>
<keyword evidence="1" id="KW-1133">Transmembrane helix</keyword>
<keyword evidence="1" id="KW-0812">Transmembrane</keyword>
<dbReference type="RefSeq" id="WP_390296893.1">
    <property type="nucleotide sequence ID" value="NZ_JBHSFU010000007.1"/>
</dbReference>
<gene>
    <name evidence="2" type="ORF">ACFO3D_13520</name>
</gene>
<dbReference type="Proteomes" id="UP001595989">
    <property type="component" value="Unassembled WGS sequence"/>
</dbReference>
<sequence>MRKYSWLSYFSLGIPIVLIMSLFVMPNLPMSQQGLVTTIIYAQIVGVPVTLVLCIIAFFKKSEKKLMALIGFLLALVLIGAMAYLLLLAFNFAP</sequence>
<evidence type="ECO:0000256" key="1">
    <source>
        <dbReference type="SAM" id="Phobius"/>
    </source>
</evidence>
<accession>A0ABV9DLH1</accession>
<evidence type="ECO:0000313" key="2">
    <source>
        <dbReference type="EMBL" id="MFC4559212.1"/>
    </source>
</evidence>
<comment type="caution">
    <text evidence="2">The sequence shown here is derived from an EMBL/GenBank/DDBJ whole genome shotgun (WGS) entry which is preliminary data.</text>
</comment>
<protein>
    <submittedName>
        <fullName evidence="2">Uncharacterized protein</fullName>
    </submittedName>
</protein>
<reference evidence="3" key="1">
    <citation type="journal article" date="2019" name="Int. J. Syst. Evol. Microbiol.">
        <title>The Global Catalogue of Microorganisms (GCM) 10K type strain sequencing project: providing services to taxonomists for standard genome sequencing and annotation.</title>
        <authorList>
            <consortium name="The Broad Institute Genomics Platform"/>
            <consortium name="The Broad Institute Genome Sequencing Center for Infectious Disease"/>
            <person name="Wu L."/>
            <person name="Ma J."/>
        </authorList>
    </citation>
    <scope>NUCLEOTIDE SEQUENCE [LARGE SCALE GENOMIC DNA]</scope>
    <source>
        <strain evidence="3">CGMCC 4.7426</strain>
    </source>
</reference>
<feature type="transmembrane region" description="Helical" evidence="1">
    <location>
        <begin position="38"/>
        <end position="59"/>
    </location>
</feature>